<evidence type="ECO:0000313" key="2">
    <source>
        <dbReference type="Proteomes" id="UP000030023"/>
    </source>
</evidence>
<gene>
    <name evidence="1" type="ORF">Q757_07660</name>
</gene>
<protein>
    <submittedName>
        <fullName evidence="1">Uncharacterized protein</fullName>
    </submittedName>
</protein>
<sequence>MKIKAKARLIEYMGGYTLVSLDFQDQKNHGRSS</sequence>
<dbReference type="EMBL" id="AXCV01000402">
    <property type="protein sequence ID" value="KGO27539.1"/>
    <property type="molecule type" value="Genomic_DNA"/>
</dbReference>
<name>A0ABR4XPI9_9LACO</name>
<dbReference type="Proteomes" id="UP000030023">
    <property type="component" value="Unassembled WGS sequence"/>
</dbReference>
<proteinExistence type="predicted"/>
<reference evidence="1 2" key="1">
    <citation type="journal article" date="2014" name="Antonie Van Leeuwenhoek">
        <title>Oenococcus alcoholitolerans sp. nov., a lactic acid bacteria isolated from cachaca and ethanol fermentation processes.</title>
        <authorList>
            <person name="Badotti F."/>
            <person name="Moreira A.P."/>
            <person name="Tonon L.A."/>
            <person name="de Lucena B.T."/>
            <person name="Gomes Fde C."/>
            <person name="Kruger R."/>
            <person name="Thompson C.C."/>
            <person name="de Morais M.A.Jr."/>
            <person name="Rosa C.A."/>
            <person name="Thompson F.L."/>
        </authorList>
    </citation>
    <scope>NUCLEOTIDE SEQUENCE [LARGE SCALE GENOMIC DNA]</scope>
    <source>
        <strain evidence="1 2">UFRJ-M7.2.18</strain>
    </source>
</reference>
<comment type="caution">
    <text evidence="1">The sequence shown here is derived from an EMBL/GenBank/DDBJ whole genome shotgun (WGS) entry which is preliminary data.</text>
</comment>
<accession>A0ABR4XPI9</accession>
<keyword evidence="2" id="KW-1185">Reference proteome</keyword>
<evidence type="ECO:0000313" key="1">
    <source>
        <dbReference type="EMBL" id="KGO27539.1"/>
    </source>
</evidence>
<organism evidence="1 2">
    <name type="scientific">Oenococcus alcoholitolerans</name>
    <dbReference type="NCBI Taxonomy" id="931074"/>
    <lineage>
        <taxon>Bacteria</taxon>
        <taxon>Bacillati</taxon>
        <taxon>Bacillota</taxon>
        <taxon>Bacilli</taxon>
        <taxon>Lactobacillales</taxon>
        <taxon>Lactobacillaceae</taxon>
        <taxon>Oenococcus</taxon>
    </lineage>
</organism>